<reference evidence="1 2" key="1">
    <citation type="journal article" date="2021" name="J. Hered.">
        <title>A chromosome-level genome assembly of the parasitoid wasp, Cotesia glomerata (Hymenoptera: Braconidae).</title>
        <authorList>
            <person name="Pinto B.J."/>
            <person name="Weis J.J."/>
            <person name="Gamble T."/>
            <person name="Ode P.J."/>
            <person name="Paul R."/>
            <person name="Zaspel J.M."/>
        </authorList>
    </citation>
    <scope>NUCLEOTIDE SEQUENCE [LARGE SCALE GENOMIC DNA]</scope>
    <source>
        <strain evidence="1">CgM1</strain>
    </source>
</reference>
<dbReference type="Proteomes" id="UP000826195">
    <property type="component" value="Unassembled WGS sequence"/>
</dbReference>
<evidence type="ECO:0000313" key="2">
    <source>
        <dbReference type="Proteomes" id="UP000826195"/>
    </source>
</evidence>
<accession>A0AAV7IVZ7</accession>
<dbReference type="AlphaFoldDB" id="A0AAV7IVZ7"/>
<evidence type="ECO:0000313" key="1">
    <source>
        <dbReference type="EMBL" id="KAH0568758.1"/>
    </source>
</evidence>
<dbReference type="EMBL" id="JAHXZJ010000001">
    <property type="protein sequence ID" value="KAH0568758.1"/>
    <property type="molecule type" value="Genomic_DNA"/>
</dbReference>
<proteinExistence type="predicted"/>
<gene>
    <name evidence="1" type="ORF">KQX54_021448</name>
</gene>
<protein>
    <submittedName>
        <fullName evidence="1">Uncharacterized protein</fullName>
    </submittedName>
</protein>
<name>A0AAV7IVZ7_COTGL</name>
<organism evidence="1 2">
    <name type="scientific">Cotesia glomerata</name>
    <name type="common">Lepidopteran parasitic wasp</name>
    <name type="synonym">Apanteles glomeratus</name>
    <dbReference type="NCBI Taxonomy" id="32391"/>
    <lineage>
        <taxon>Eukaryota</taxon>
        <taxon>Metazoa</taxon>
        <taxon>Ecdysozoa</taxon>
        <taxon>Arthropoda</taxon>
        <taxon>Hexapoda</taxon>
        <taxon>Insecta</taxon>
        <taxon>Pterygota</taxon>
        <taxon>Neoptera</taxon>
        <taxon>Endopterygota</taxon>
        <taxon>Hymenoptera</taxon>
        <taxon>Apocrita</taxon>
        <taxon>Ichneumonoidea</taxon>
        <taxon>Braconidae</taxon>
        <taxon>Microgastrinae</taxon>
        <taxon>Cotesia</taxon>
    </lineage>
</organism>
<keyword evidence="2" id="KW-1185">Reference proteome</keyword>
<sequence>MYITVFTTDKGIKSSTKRQLCCVKGMKGFFMILYNKCWKEGSLRQKLNVAEAYSIDKSKDVERVELSLQEIVCTALRTPAQEPAGSVCFANDDKRRPLRRARRRRYLC</sequence>
<comment type="caution">
    <text evidence="1">The sequence shown here is derived from an EMBL/GenBank/DDBJ whole genome shotgun (WGS) entry which is preliminary data.</text>
</comment>